<keyword evidence="1" id="KW-1133">Transmembrane helix</keyword>
<dbReference type="RefSeq" id="WP_406647351.1">
    <property type="nucleotide sequence ID" value="NZ_CP123584.1"/>
</dbReference>
<keyword evidence="1" id="KW-0812">Transmembrane</keyword>
<keyword evidence="4" id="KW-1185">Reference proteome</keyword>
<keyword evidence="1" id="KW-0472">Membrane</keyword>
<evidence type="ECO:0008006" key="5">
    <source>
        <dbReference type="Google" id="ProtNLM"/>
    </source>
</evidence>
<proteinExistence type="predicted"/>
<feature type="transmembrane region" description="Helical" evidence="1">
    <location>
        <begin position="43"/>
        <end position="59"/>
    </location>
</feature>
<sequence length="60" mass="5860">MKKLVLAAALTGAASTAFAGNVAEPIVEAPVIVEQTTSSSSGILLPLLLLVLVGAAVASN</sequence>
<evidence type="ECO:0000256" key="2">
    <source>
        <dbReference type="SAM" id="SignalP"/>
    </source>
</evidence>
<dbReference type="EMBL" id="CP123584">
    <property type="protein sequence ID" value="WZK89252.1"/>
    <property type="molecule type" value="Genomic_DNA"/>
</dbReference>
<feature type="chain" id="PRO_5047550713" description="Ferrochelatase" evidence="2">
    <location>
        <begin position="20"/>
        <end position="60"/>
    </location>
</feature>
<reference evidence="3 4" key="1">
    <citation type="submission" date="2023-04" db="EMBL/GenBank/DDBJ databases">
        <title>Complete genome sequence of Alisedimentitalea scapharcae.</title>
        <authorList>
            <person name="Rong J.-C."/>
            <person name="Yi M.-L."/>
            <person name="Zhao Q."/>
        </authorList>
    </citation>
    <scope>NUCLEOTIDE SEQUENCE [LARGE SCALE GENOMIC DNA]</scope>
    <source>
        <strain evidence="3 4">KCTC 42119</strain>
    </source>
</reference>
<keyword evidence="2" id="KW-0732">Signal</keyword>
<name>A0ABZ2XVA4_9RHOB</name>
<dbReference type="Proteomes" id="UP001623232">
    <property type="component" value="Chromosome"/>
</dbReference>
<evidence type="ECO:0000256" key="1">
    <source>
        <dbReference type="SAM" id="Phobius"/>
    </source>
</evidence>
<evidence type="ECO:0000313" key="3">
    <source>
        <dbReference type="EMBL" id="WZK89252.1"/>
    </source>
</evidence>
<gene>
    <name evidence="3" type="ORF">QEZ52_01485</name>
</gene>
<accession>A0ABZ2XVA4</accession>
<organism evidence="3 4">
    <name type="scientific">Aliisedimentitalea scapharcae</name>
    <dbReference type="NCBI Taxonomy" id="1524259"/>
    <lineage>
        <taxon>Bacteria</taxon>
        <taxon>Pseudomonadati</taxon>
        <taxon>Pseudomonadota</taxon>
        <taxon>Alphaproteobacteria</taxon>
        <taxon>Rhodobacterales</taxon>
        <taxon>Roseobacteraceae</taxon>
        <taxon>Aliisedimentitalea</taxon>
    </lineage>
</organism>
<evidence type="ECO:0000313" key="4">
    <source>
        <dbReference type="Proteomes" id="UP001623232"/>
    </source>
</evidence>
<feature type="signal peptide" evidence="2">
    <location>
        <begin position="1"/>
        <end position="19"/>
    </location>
</feature>
<protein>
    <recommendedName>
        <fullName evidence="5">Ferrochelatase</fullName>
    </recommendedName>
</protein>